<dbReference type="AlphaFoldDB" id="A0A1M4T7K8"/>
<dbReference type="Proteomes" id="UP000184462">
    <property type="component" value="Unassembled WGS sequence"/>
</dbReference>
<protein>
    <recommendedName>
        <fullName evidence="4">DUF2911 domain-containing protein</fullName>
    </recommendedName>
</protein>
<sequence length="278" mass="31397">MKKFIALFCLLIATQFNAQIKTPQPSPLAEVEQVVGLTNVSLKYSRPAMRGRIIFGDLVPFGQLWRTGANANTVISFEHDVTIANQVLEAGSYAIFTKPEKNDWTVYFYTDTNNWGRPEQWNEDKIAAQIEVKTQAIKPVVESFTIGVNHLSNSQAHLEISWEQTMVSIPMQFSTDEMVMDNINKVMNGPSANDFYNAAVYYLTSGKDINQSVKWIEKAMTMVENKPYWMLRQQSLIYAKAGMKDKAIDAAKASLEGAKKAGNQDYVKMNKDSLAEWQ</sequence>
<evidence type="ECO:0000256" key="1">
    <source>
        <dbReference type="SAM" id="SignalP"/>
    </source>
</evidence>
<keyword evidence="3" id="KW-1185">Reference proteome</keyword>
<dbReference type="InterPro" id="IPR021314">
    <property type="entry name" value="DUF2911"/>
</dbReference>
<reference evidence="2 3" key="1">
    <citation type="submission" date="2016-11" db="EMBL/GenBank/DDBJ databases">
        <authorList>
            <person name="Jaros S."/>
            <person name="Januszkiewicz K."/>
            <person name="Wedrychowicz H."/>
        </authorList>
    </citation>
    <scope>NUCLEOTIDE SEQUENCE [LARGE SCALE GENOMIC DNA]</scope>
    <source>
        <strain evidence="2 3">DSM 25661</strain>
    </source>
</reference>
<accession>A0A1M4T7K8</accession>
<name>A0A1M4T7K8_9FLAO</name>
<proteinExistence type="predicted"/>
<organism evidence="2 3">
    <name type="scientific">Psychroflexus salarius</name>
    <dbReference type="NCBI Taxonomy" id="1155689"/>
    <lineage>
        <taxon>Bacteria</taxon>
        <taxon>Pseudomonadati</taxon>
        <taxon>Bacteroidota</taxon>
        <taxon>Flavobacteriia</taxon>
        <taxon>Flavobacteriales</taxon>
        <taxon>Flavobacteriaceae</taxon>
        <taxon>Psychroflexus</taxon>
    </lineage>
</organism>
<feature type="signal peptide" evidence="1">
    <location>
        <begin position="1"/>
        <end position="18"/>
    </location>
</feature>
<keyword evidence="1" id="KW-0732">Signal</keyword>
<dbReference type="RefSeq" id="WP_073191635.1">
    <property type="nucleotide sequence ID" value="NZ_FQTW01000001.1"/>
</dbReference>
<dbReference type="STRING" id="1155689.SAMN05444278_101528"/>
<evidence type="ECO:0000313" key="2">
    <source>
        <dbReference type="EMBL" id="SHE40374.1"/>
    </source>
</evidence>
<evidence type="ECO:0000313" key="3">
    <source>
        <dbReference type="Proteomes" id="UP000184462"/>
    </source>
</evidence>
<evidence type="ECO:0008006" key="4">
    <source>
        <dbReference type="Google" id="ProtNLM"/>
    </source>
</evidence>
<dbReference type="Pfam" id="PF11138">
    <property type="entry name" value="DUF2911"/>
    <property type="match status" value="1"/>
</dbReference>
<gene>
    <name evidence="2" type="ORF">SAMN05444278_101528</name>
</gene>
<dbReference type="EMBL" id="FQTW01000001">
    <property type="protein sequence ID" value="SHE40374.1"/>
    <property type="molecule type" value="Genomic_DNA"/>
</dbReference>
<dbReference type="OrthoDB" id="187854at2"/>
<feature type="chain" id="PRO_5012318819" description="DUF2911 domain-containing protein" evidence="1">
    <location>
        <begin position="19"/>
        <end position="278"/>
    </location>
</feature>